<sequence>MPRSYGTDRPARWHLVYLRKRHIRRALRLLFRPLGTVDTTRAGASPEQTSRSTKGNPMNHGQALDRDLLLAGQQRLDARGPRLTGSPSHHAVVEEVANELTELGLEVRRDSHTFERWDLPATSDGLRIELPTGPIKVSSAFPYSGLTGPQGISAPLVHVSARRPKWSLAKGAIAVIEVPHIDLPRKLLVSEWGPIANDETLRNPVLSATLLGPKLDKARKAGVLGVIAVWRDIAPDNALGQYLPFTQPYHDIPAVWVAGDEGAKVVAAARSGQLATLVLDATLHPDTRTDTVWAVSPGTSPEETILLITHSDGTNGVEENGHLGMLALARHAVAQPHRRSYVFVLTTGHLRIPAVSKHGQATSTWLEAHPEMWKGEAGQARAVAGVAIEHLGALGDTEDNSTGGYALETTPEPELLYATSREVHDIVAPLWRDIGAGDRRIVAPGAVIHFGEGEPLFERKIPAVALVTAPQYLLALRDADTVTHVDLDAMVKQVESFRDLLDAFDATDTAAFGPVVSRSVFAKFSALLQLMQILSKAKK</sequence>
<protein>
    <recommendedName>
        <fullName evidence="4">Peptidase M28 domain-containing protein</fullName>
    </recommendedName>
</protein>
<evidence type="ECO:0008006" key="4">
    <source>
        <dbReference type="Google" id="ProtNLM"/>
    </source>
</evidence>
<dbReference type="Gene3D" id="3.50.30.30">
    <property type="match status" value="1"/>
</dbReference>
<proteinExistence type="predicted"/>
<gene>
    <name evidence="2" type="ordered locus">RER_18220</name>
</gene>
<dbReference type="AlphaFoldDB" id="C0ZVZ5"/>
<dbReference type="HOGENOM" id="CLU_028658_1_0_11"/>
<reference evidence="3" key="1">
    <citation type="submission" date="2005-03" db="EMBL/GenBank/DDBJ databases">
        <title>Comparison of the complete genome sequences of Rhodococcus erythropolis PR4 and Rhodococcus opacus B4.</title>
        <authorList>
            <person name="Takarada H."/>
            <person name="Sekine M."/>
            <person name="Hosoyama A."/>
            <person name="Yamada R."/>
            <person name="Fujisawa T."/>
            <person name="Omata S."/>
            <person name="Shimizu A."/>
            <person name="Tsukatani N."/>
            <person name="Tanikawa S."/>
            <person name="Fujita N."/>
            <person name="Harayama S."/>
        </authorList>
    </citation>
    <scope>NUCLEOTIDE SEQUENCE [LARGE SCALE GENOMIC DNA]</scope>
    <source>
        <strain evidence="3">PR4 / NBRC 100887</strain>
    </source>
</reference>
<name>C0ZVZ5_RHOE4</name>
<accession>C0ZVZ5</accession>
<dbReference type="SUPFAM" id="SSF53187">
    <property type="entry name" value="Zn-dependent exopeptidases"/>
    <property type="match status" value="1"/>
</dbReference>
<feature type="region of interest" description="Disordered" evidence="1">
    <location>
        <begin position="38"/>
        <end position="61"/>
    </location>
</feature>
<dbReference type="KEGG" id="rer:RER_18220"/>
<feature type="compositionally biased region" description="Polar residues" evidence="1">
    <location>
        <begin position="46"/>
        <end position="56"/>
    </location>
</feature>
<evidence type="ECO:0000313" key="2">
    <source>
        <dbReference type="EMBL" id="BAH32530.1"/>
    </source>
</evidence>
<evidence type="ECO:0000256" key="1">
    <source>
        <dbReference type="SAM" id="MobiDB-lite"/>
    </source>
</evidence>
<dbReference type="Proteomes" id="UP000002204">
    <property type="component" value="Chromosome"/>
</dbReference>
<dbReference type="EMBL" id="AP008957">
    <property type="protein sequence ID" value="BAH32530.1"/>
    <property type="molecule type" value="Genomic_DNA"/>
</dbReference>
<reference evidence="2 3" key="2">
    <citation type="journal article" date="2006" name="Environ. Microbiol.">
        <title>Sequence analysis of three plasmids harboured in Rhodococcus erythropolis strain PR4.</title>
        <authorList>
            <person name="Sekine M."/>
            <person name="Tanikawa S."/>
            <person name="Omata S."/>
            <person name="Saito M."/>
            <person name="Fujisawa T."/>
            <person name="Tsukatani N."/>
            <person name="Tajima T."/>
            <person name="Sekigawa T."/>
            <person name="Kosugi H."/>
            <person name="Matsuo Y."/>
            <person name="Nishiko R."/>
            <person name="Imamura K."/>
            <person name="Ito M."/>
            <person name="Narita H."/>
            <person name="Tago S."/>
            <person name="Fujita N."/>
            <person name="Harayama S."/>
        </authorList>
    </citation>
    <scope>NUCLEOTIDE SEQUENCE [LARGE SCALE GENOMIC DNA]</scope>
    <source>
        <strain evidence="3">PR4 / NBRC 100887</strain>
    </source>
</reference>
<evidence type="ECO:0000313" key="3">
    <source>
        <dbReference type="Proteomes" id="UP000002204"/>
    </source>
</evidence>
<dbReference type="Gene3D" id="3.40.630.10">
    <property type="entry name" value="Zn peptidases"/>
    <property type="match status" value="1"/>
</dbReference>
<organism evidence="2 3">
    <name type="scientific">Rhodococcus erythropolis (strain PR4 / NBRC 100887)</name>
    <dbReference type="NCBI Taxonomy" id="234621"/>
    <lineage>
        <taxon>Bacteria</taxon>
        <taxon>Bacillati</taxon>
        <taxon>Actinomycetota</taxon>
        <taxon>Actinomycetes</taxon>
        <taxon>Mycobacteriales</taxon>
        <taxon>Nocardiaceae</taxon>
        <taxon>Rhodococcus</taxon>
        <taxon>Rhodococcus erythropolis group</taxon>
    </lineage>
</organism>
<dbReference type="eggNOG" id="ENOG502ZBE0">
    <property type="taxonomic scope" value="Bacteria"/>
</dbReference>